<feature type="transmembrane region" description="Helical" evidence="7">
    <location>
        <begin position="150"/>
        <end position="170"/>
    </location>
</feature>
<feature type="transmembrane region" description="Helical" evidence="7">
    <location>
        <begin position="85"/>
        <end position="104"/>
    </location>
</feature>
<feature type="transmembrane region" description="Helical" evidence="7">
    <location>
        <begin position="116"/>
        <end position="138"/>
    </location>
</feature>
<dbReference type="InterPro" id="IPR035906">
    <property type="entry name" value="MetI-like_sf"/>
</dbReference>
<keyword evidence="3" id="KW-1003">Cell membrane</keyword>
<keyword evidence="6 7" id="KW-0472">Membrane</keyword>
<dbReference type="PANTHER" id="PTHR43744">
    <property type="entry name" value="ABC TRANSPORTER PERMEASE PROTEIN MG189-RELATED-RELATED"/>
    <property type="match status" value="1"/>
</dbReference>
<evidence type="ECO:0000256" key="3">
    <source>
        <dbReference type="ARBA" id="ARBA00022475"/>
    </source>
</evidence>
<dbReference type="InterPro" id="IPR000515">
    <property type="entry name" value="MetI-like"/>
</dbReference>
<feature type="domain" description="ABC transmembrane type-1" evidence="8">
    <location>
        <begin position="81"/>
        <end position="272"/>
    </location>
</feature>
<dbReference type="EMBL" id="JAGINW010000001">
    <property type="protein sequence ID" value="MBP2328972.1"/>
    <property type="molecule type" value="Genomic_DNA"/>
</dbReference>
<evidence type="ECO:0000256" key="1">
    <source>
        <dbReference type="ARBA" id="ARBA00004651"/>
    </source>
</evidence>
<comment type="subcellular location">
    <subcellularLocation>
        <location evidence="1 7">Cell membrane</location>
        <topology evidence="1 7">Multi-pass membrane protein</topology>
    </subcellularLocation>
</comment>
<dbReference type="RefSeq" id="WP_245378682.1">
    <property type="nucleotide sequence ID" value="NZ_JAGINW010000001.1"/>
</dbReference>
<dbReference type="Gene3D" id="1.10.3720.10">
    <property type="entry name" value="MetI-like"/>
    <property type="match status" value="1"/>
</dbReference>
<comment type="similarity">
    <text evidence="7">Belongs to the binding-protein-dependent transport system permease family.</text>
</comment>
<evidence type="ECO:0000256" key="6">
    <source>
        <dbReference type="ARBA" id="ARBA00023136"/>
    </source>
</evidence>
<dbReference type="PANTHER" id="PTHR43744:SF8">
    <property type="entry name" value="SN-GLYCEROL-3-PHOSPHATE TRANSPORT SYSTEM PERMEASE PROTEIN UGPE"/>
    <property type="match status" value="1"/>
</dbReference>
<feature type="transmembrane region" description="Helical" evidence="7">
    <location>
        <begin position="251"/>
        <end position="272"/>
    </location>
</feature>
<feature type="transmembrane region" description="Helical" evidence="7">
    <location>
        <begin position="20"/>
        <end position="41"/>
    </location>
</feature>
<gene>
    <name evidence="9" type="ORF">JOF56_009357</name>
</gene>
<evidence type="ECO:0000256" key="7">
    <source>
        <dbReference type="RuleBase" id="RU363032"/>
    </source>
</evidence>
<evidence type="ECO:0000313" key="10">
    <source>
        <dbReference type="Proteomes" id="UP001519332"/>
    </source>
</evidence>
<keyword evidence="10" id="KW-1185">Reference proteome</keyword>
<dbReference type="SUPFAM" id="SSF161098">
    <property type="entry name" value="MetI-like"/>
    <property type="match status" value="1"/>
</dbReference>
<evidence type="ECO:0000259" key="8">
    <source>
        <dbReference type="PROSITE" id="PS50928"/>
    </source>
</evidence>
<name>A0ABS4TX69_9PSEU</name>
<dbReference type="Proteomes" id="UP001519332">
    <property type="component" value="Unassembled WGS sequence"/>
</dbReference>
<evidence type="ECO:0000313" key="9">
    <source>
        <dbReference type="EMBL" id="MBP2328972.1"/>
    </source>
</evidence>
<keyword evidence="5 7" id="KW-1133">Transmembrane helix</keyword>
<feature type="transmembrane region" description="Helical" evidence="7">
    <location>
        <begin position="191"/>
        <end position="213"/>
    </location>
</feature>
<keyword evidence="2 7" id="KW-0813">Transport</keyword>
<dbReference type="Pfam" id="PF00528">
    <property type="entry name" value="BPD_transp_1"/>
    <property type="match status" value="1"/>
</dbReference>
<evidence type="ECO:0000256" key="4">
    <source>
        <dbReference type="ARBA" id="ARBA00022692"/>
    </source>
</evidence>
<keyword evidence="4 7" id="KW-0812">Transmembrane</keyword>
<evidence type="ECO:0000256" key="2">
    <source>
        <dbReference type="ARBA" id="ARBA00022448"/>
    </source>
</evidence>
<reference evidence="9 10" key="1">
    <citation type="submission" date="2021-03" db="EMBL/GenBank/DDBJ databases">
        <title>Sequencing the genomes of 1000 actinobacteria strains.</title>
        <authorList>
            <person name="Klenk H.-P."/>
        </authorList>
    </citation>
    <scope>NUCLEOTIDE SEQUENCE [LARGE SCALE GENOMIC DNA]</scope>
    <source>
        <strain evidence="9 10">DSM 46670</strain>
    </source>
</reference>
<dbReference type="PROSITE" id="PS50928">
    <property type="entry name" value="ABC_TM1"/>
    <property type="match status" value="1"/>
</dbReference>
<proteinExistence type="inferred from homology"/>
<organism evidence="9 10">
    <name type="scientific">Kibdelosporangium banguiense</name>
    <dbReference type="NCBI Taxonomy" id="1365924"/>
    <lineage>
        <taxon>Bacteria</taxon>
        <taxon>Bacillati</taxon>
        <taxon>Actinomycetota</taxon>
        <taxon>Actinomycetes</taxon>
        <taxon>Pseudonocardiales</taxon>
        <taxon>Pseudonocardiaceae</taxon>
        <taxon>Kibdelosporangium</taxon>
    </lineage>
</organism>
<accession>A0ABS4TX69</accession>
<protein>
    <submittedName>
        <fullName evidence="9">Raffinose/stachyose/melibiose transport system permease protein</fullName>
    </submittedName>
</protein>
<dbReference type="CDD" id="cd06261">
    <property type="entry name" value="TM_PBP2"/>
    <property type="match status" value="1"/>
</dbReference>
<evidence type="ECO:0000256" key="5">
    <source>
        <dbReference type="ARBA" id="ARBA00022989"/>
    </source>
</evidence>
<sequence>MTTVPNVRRHPRRRALMPIIRYTALSLFALPWIVLPFWMVLVNSFKTEGEANGLTMSWPTEWAAGENFSTVITAGHYFTGLRNSLFIAVPTIVAVLLLASMAAWSYGRSKSRTLKFTYLASILSIVLPPAIIPTTFVLQQLDLNGSALGYLLTVIGTRVGGVIFLATGFVRALPPDMEEAAEIDGASHWQVYRHIILPMLSPVLFVGTVIMIISVWNDFYFALFLLQDSASATLPLTLYQFASASTHGVRWNLVFTHVLLTSLPLIITYIVLQRRVLAGLAEGGVKG</sequence>
<comment type="caution">
    <text evidence="9">The sequence shown here is derived from an EMBL/GenBank/DDBJ whole genome shotgun (WGS) entry which is preliminary data.</text>
</comment>